<dbReference type="AlphaFoldDB" id="A0A6J7LAT2"/>
<dbReference type="Gene3D" id="1.25.40.80">
    <property type="match status" value="1"/>
</dbReference>
<name>A0A6J7LAT2_9ZZZZ</name>
<dbReference type="GO" id="GO:0003904">
    <property type="term" value="F:deoxyribodipyrimidine photo-lyase activity"/>
    <property type="evidence" value="ECO:0007669"/>
    <property type="project" value="TreeGrafter"/>
</dbReference>
<evidence type="ECO:0000313" key="5">
    <source>
        <dbReference type="EMBL" id="CAB4964102.1"/>
    </source>
</evidence>
<gene>
    <name evidence="5" type="ORF">UFOPK3773_02220</name>
</gene>
<sequence length="399" mass="44430">MSELPVPTVGDETGWVRDHLGPFVFDKVRASTISGGQTRADAALAAFDVAGYADRRNEVWPVAARGASQLSPYIRHGLLTLPRVWSDVRGPSADVAKFRDELLWQEYARHLYSRVGLSMGRSLRFSVLERSAPASEGDGWPNAMACVALVTRELRDDGWLPNQARMWLASHWSVRGGRGWRDGEDLMFRHLLDGSRAANRVGWQWTVGALTGKPYGFSRQQVERRAPGVCGTCALKSQCPIQQWPDDREPEPRAMVDPRLRRATVESPGAEGGIPEQVWITAESLGDDDPALRAYLHLPAVFVWDAPLLARLRLSSVRLVFLAECLADLATRRELEVRVGEPTVELAGRRLAATNAPVPGWRSRAKVVRPVAVEEWPWLVPPHEGPVTSFTAWRRSARM</sequence>
<proteinExistence type="predicted"/>
<evidence type="ECO:0000259" key="4">
    <source>
        <dbReference type="Pfam" id="PF03441"/>
    </source>
</evidence>
<feature type="domain" description="Cryptochrome/DNA photolyase FAD-binding" evidence="4">
    <location>
        <begin position="100"/>
        <end position="208"/>
    </location>
</feature>
<protein>
    <submittedName>
        <fullName evidence="5">Unannotated protein</fullName>
    </submittedName>
</protein>
<keyword evidence="2" id="KW-0285">Flavoprotein</keyword>
<dbReference type="SUPFAM" id="SSF48173">
    <property type="entry name" value="Cryptochrome/photolyase FAD-binding domain"/>
    <property type="match status" value="1"/>
</dbReference>
<accession>A0A6J7LAT2</accession>
<reference evidence="5" key="1">
    <citation type="submission" date="2020-05" db="EMBL/GenBank/DDBJ databases">
        <authorList>
            <person name="Chiriac C."/>
            <person name="Salcher M."/>
            <person name="Ghai R."/>
            <person name="Kavagutti S V."/>
        </authorList>
    </citation>
    <scope>NUCLEOTIDE SEQUENCE</scope>
</reference>
<keyword evidence="3" id="KW-0274">FAD</keyword>
<dbReference type="Gene3D" id="1.10.579.10">
    <property type="entry name" value="DNA Cyclobutane Dipyrimidine Photolyase, subunit A, domain 3"/>
    <property type="match status" value="1"/>
</dbReference>
<dbReference type="InterPro" id="IPR036134">
    <property type="entry name" value="Crypto/Photolyase_FAD-like_sf"/>
</dbReference>
<evidence type="ECO:0000256" key="1">
    <source>
        <dbReference type="ARBA" id="ARBA00001974"/>
    </source>
</evidence>
<evidence type="ECO:0000256" key="2">
    <source>
        <dbReference type="ARBA" id="ARBA00022630"/>
    </source>
</evidence>
<evidence type="ECO:0000256" key="3">
    <source>
        <dbReference type="ARBA" id="ARBA00022827"/>
    </source>
</evidence>
<dbReference type="PANTHER" id="PTHR11455:SF9">
    <property type="entry name" value="CRYPTOCHROME CIRCADIAN CLOCK 5 ISOFORM X1"/>
    <property type="match status" value="1"/>
</dbReference>
<dbReference type="PANTHER" id="PTHR11455">
    <property type="entry name" value="CRYPTOCHROME"/>
    <property type="match status" value="1"/>
</dbReference>
<dbReference type="GO" id="GO:0071949">
    <property type="term" value="F:FAD binding"/>
    <property type="evidence" value="ECO:0007669"/>
    <property type="project" value="TreeGrafter"/>
</dbReference>
<dbReference type="InterPro" id="IPR005101">
    <property type="entry name" value="Cryptochr/Photolyase_FAD-bd"/>
</dbReference>
<comment type="cofactor">
    <cofactor evidence="1">
        <name>FAD</name>
        <dbReference type="ChEBI" id="CHEBI:57692"/>
    </cofactor>
</comment>
<dbReference type="EMBL" id="CAFBNF010000359">
    <property type="protein sequence ID" value="CAB4964102.1"/>
    <property type="molecule type" value="Genomic_DNA"/>
</dbReference>
<dbReference type="Pfam" id="PF03441">
    <property type="entry name" value="FAD_binding_7"/>
    <property type="match status" value="1"/>
</dbReference>
<dbReference type="InterPro" id="IPR002081">
    <property type="entry name" value="Cryptochrome/DNA_photolyase_1"/>
</dbReference>
<organism evidence="5">
    <name type="scientific">freshwater metagenome</name>
    <dbReference type="NCBI Taxonomy" id="449393"/>
    <lineage>
        <taxon>unclassified sequences</taxon>
        <taxon>metagenomes</taxon>
        <taxon>ecological metagenomes</taxon>
    </lineage>
</organism>
<dbReference type="GO" id="GO:0003677">
    <property type="term" value="F:DNA binding"/>
    <property type="evidence" value="ECO:0007669"/>
    <property type="project" value="TreeGrafter"/>
</dbReference>